<evidence type="ECO:0000313" key="4">
    <source>
        <dbReference type="Proteomes" id="UP000185494"/>
    </source>
</evidence>
<dbReference type="EMBL" id="CP015583">
    <property type="protein sequence ID" value="APT58216.1"/>
    <property type="molecule type" value="Genomic_DNA"/>
</dbReference>
<protein>
    <submittedName>
        <fullName evidence="3">DUF2628 domain-containing protein</fullName>
    </submittedName>
</protein>
<accession>A0A1L7AHF0</accession>
<reference evidence="3" key="3">
    <citation type="submission" date="2023-09" db="EMBL/GenBank/DDBJ databases">
        <authorList>
            <person name="Schober I."/>
            <person name="Bunk B."/>
        </authorList>
    </citation>
    <scope>NUCLEOTIDE SEQUENCE</scope>
    <source>
        <strain evidence="3">DSM 103800</strain>
    </source>
</reference>
<evidence type="ECO:0000313" key="2">
    <source>
        <dbReference type="EMBL" id="APT58216.1"/>
    </source>
</evidence>
<dbReference type="RefSeq" id="WP_075798989.1">
    <property type="nucleotide sequence ID" value="NZ_CP015583.1"/>
</dbReference>
<dbReference type="InterPro" id="IPR024399">
    <property type="entry name" value="DUF2628"/>
</dbReference>
<keyword evidence="5" id="KW-1185">Reference proteome</keyword>
<dbReference type="Proteomes" id="UP001258945">
    <property type="component" value="Unassembled WGS sequence"/>
</dbReference>
<reference evidence="2 4" key="1">
    <citation type="submission" date="2016-05" db="EMBL/GenBank/DDBJ databases">
        <title>Complete Genome and Methylome Analysis of Psychrotrophic Bacterial Isolates from Antarctic Lake Untersee.</title>
        <authorList>
            <person name="Fomenkov A."/>
            <person name="Akimov V.N."/>
            <person name="Vasilyeva L.V."/>
            <person name="Andersen D."/>
            <person name="Vincze T."/>
            <person name="Roberts R.J."/>
        </authorList>
    </citation>
    <scope>NUCLEOTIDE SEQUENCE [LARGE SCALE GENOMIC DNA]</scope>
    <source>
        <strain evidence="2 4">U14-5</strain>
    </source>
</reference>
<evidence type="ECO:0000313" key="3">
    <source>
        <dbReference type="EMBL" id="MDT8329985.1"/>
    </source>
</evidence>
<feature type="transmembrane region" description="Helical" evidence="1">
    <location>
        <begin position="34"/>
        <end position="53"/>
    </location>
</feature>
<dbReference type="Proteomes" id="UP000185494">
    <property type="component" value="Chromosome 1"/>
</dbReference>
<reference evidence="3 5" key="2">
    <citation type="journal article" date="2019" name="Microb. Pathog.">
        <title>Comparison of VITEK 2, MALDI-TOF MS, 16S rRNA gene sequencing, and whole-genome sequencing for identification of Roseomonas mucosa.</title>
        <authorList>
            <person name="Rudolph W.W."/>
            <person name="Gunzer F."/>
            <person name="Trauth M."/>
            <person name="Bunk B."/>
            <person name="Bigge R."/>
            <person name="Schrottner P."/>
        </authorList>
    </citation>
    <scope>NUCLEOTIDE SEQUENCE [LARGE SCALE GENOMIC DNA]</scope>
    <source>
        <strain evidence="3 5">DSM 103800</strain>
    </source>
</reference>
<dbReference type="Pfam" id="PF10947">
    <property type="entry name" value="DUF2628"/>
    <property type="match status" value="1"/>
</dbReference>
<keyword evidence="1" id="KW-1133">Transmembrane helix</keyword>
<organism evidence="2 4">
    <name type="scientific">Roseomonas gilardii</name>
    <dbReference type="NCBI Taxonomy" id="257708"/>
    <lineage>
        <taxon>Bacteria</taxon>
        <taxon>Pseudomonadati</taxon>
        <taxon>Pseudomonadota</taxon>
        <taxon>Alphaproteobacteria</taxon>
        <taxon>Acetobacterales</taxon>
        <taxon>Roseomonadaceae</taxon>
        <taxon>Roseomonas</taxon>
    </lineage>
</organism>
<evidence type="ECO:0000313" key="5">
    <source>
        <dbReference type="Proteomes" id="UP001258945"/>
    </source>
</evidence>
<dbReference type="AlphaFoldDB" id="A0A1L7AHF0"/>
<proteinExistence type="predicted"/>
<name>A0A1L7AHF0_9PROT</name>
<dbReference type="KEGG" id="rgi:RGI145_14960"/>
<keyword evidence="1" id="KW-0472">Membrane</keyword>
<dbReference type="STRING" id="257708.RGI145_14960"/>
<dbReference type="EMBL" id="JAVVDO010000003">
    <property type="protein sequence ID" value="MDT8329985.1"/>
    <property type="molecule type" value="Genomic_DNA"/>
</dbReference>
<sequence>MRVFTIHTPPRTSVPVTGTGAAARPAEPVLVPEGFSFAAFLFGPLWFLFKGLWWGLLGWIVLAVAIAFLPGASSSWAGLALALLTGFHARDVQRWTLARRGLPESGVVAGADEEMALLRLGGRSPAGRPA</sequence>
<gene>
    <name evidence="2" type="ORF">RGI145_14960</name>
    <name evidence="3" type="ORF">RQ831_02900</name>
</gene>
<feature type="transmembrane region" description="Helical" evidence="1">
    <location>
        <begin position="59"/>
        <end position="84"/>
    </location>
</feature>
<keyword evidence="1" id="KW-0812">Transmembrane</keyword>
<evidence type="ECO:0000256" key="1">
    <source>
        <dbReference type="SAM" id="Phobius"/>
    </source>
</evidence>